<dbReference type="AlphaFoldDB" id="A0A1T2Z8F3"/>
<protein>
    <submittedName>
        <fullName evidence="2">Uncharacterized protein</fullName>
    </submittedName>
</protein>
<reference evidence="2 3" key="1">
    <citation type="submission" date="2016-12" db="EMBL/GenBank/DDBJ databases">
        <title>Draft genome sequences of seven strains of Pseudomonas fluorescens that produce 4-formylaminooxyvinylglycine.</title>
        <authorList>
            <person name="Okrent R.A."/>
            <person name="Manning V.A."/>
            <person name="Trippe K.M."/>
        </authorList>
    </citation>
    <scope>NUCLEOTIDE SEQUENCE [LARGE SCALE GENOMIC DNA]</scope>
    <source>
        <strain evidence="2 3">P5A</strain>
    </source>
</reference>
<accession>A0A1T2Z8F3</accession>
<dbReference type="EMBL" id="MSDF01000001">
    <property type="protein sequence ID" value="OPB00885.1"/>
    <property type="molecule type" value="Genomic_DNA"/>
</dbReference>
<name>A0A1T2Z8F3_PSEFL</name>
<dbReference type="RefSeq" id="WP_078738016.1">
    <property type="nucleotide sequence ID" value="NZ_MSDF01000001.1"/>
</dbReference>
<sequence>MTNDPSNTESAPVENPQEPNDDGFVVGTAGRDEDPNATTDWDHPDDPQHRKGTDEDSQPPPNGTPGIDIVPRPDNDGAD</sequence>
<evidence type="ECO:0000313" key="3">
    <source>
        <dbReference type="Proteomes" id="UP000190965"/>
    </source>
</evidence>
<evidence type="ECO:0000256" key="1">
    <source>
        <dbReference type="SAM" id="MobiDB-lite"/>
    </source>
</evidence>
<organism evidence="2 3">
    <name type="scientific">Pseudomonas fluorescens</name>
    <dbReference type="NCBI Taxonomy" id="294"/>
    <lineage>
        <taxon>Bacteria</taxon>
        <taxon>Pseudomonadati</taxon>
        <taxon>Pseudomonadota</taxon>
        <taxon>Gammaproteobacteria</taxon>
        <taxon>Pseudomonadales</taxon>
        <taxon>Pseudomonadaceae</taxon>
        <taxon>Pseudomonas</taxon>
    </lineage>
</organism>
<feature type="region of interest" description="Disordered" evidence="1">
    <location>
        <begin position="1"/>
        <end position="79"/>
    </location>
</feature>
<gene>
    <name evidence="2" type="ORF">BFW87_00265</name>
</gene>
<evidence type="ECO:0000313" key="2">
    <source>
        <dbReference type="EMBL" id="OPB00885.1"/>
    </source>
</evidence>
<feature type="compositionally biased region" description="Polar residues" evidence="1">
    <location>
        <begin position="1"/>
        <end position="10"/>
    </location>
</feature>
<dbReference type="OrthoDB" id="6977967at2"/>
<proteinExistence type="predicted"/>
<dbReference type="Proteomes" id="UP000190965">
    <property type="component" value="Unassembled WGS sequence"/>
</dbReference>
<comment type="caution">
    <text evidence="2">The sequence shown here is derived from an EMBL/GenBank/DDBJ whole genome shotgun (WGS) entry which is preliminary data.</text>
</comment>
<feature type="compositionally biased region" description="Basic and acidic residues" evidence="1">
    <location>
        <begin position="30"/>
        <end position="54"/>
    </location>
</feature>